<dbReference type="SMART" id="SM00343">
    <property type="entry name" value="ZnF_C2HC"/>
    <property type="match status" value="2"/>
</dbReference>
<feature type="compositionally biased region" description="Low complexity" evidence="3">
    <location>
        <begin position="240"/>
        <end position="251"/>
    </location>
</feature>
<dbReference type="InterPro" id="IPR036875">
    <property type="entry name" value="Znf_CCHC_sf"/>
</dbReference>
<dbReference type="GO" id="GO:0003676">
    <property type="term" value="F:nucleic acid binding"/>
    <property type="evidence" value="ECO:0007669"/>
    <property type="project" value="InterPro"/>
</dbReference>
<accession>A0A1J8QL98</accession>
<name>A0A1J8QL98_9AGAM</name>
<dbReference type="SUPFAM" id="SSF57756">
    <property type="entry name" value="Retrovirus zinc finger-like domains"/>
    <property type="match status" value="1"/>
</dbReference>
<feature type="domain" description="CCHC-type" evidence="4">
    <location>
        <begin position="81"/>
        <end position="94"/>
    </location>
</feature>
<dbReference type="Gene3D" id="4.10.60.10">
    <property type="entry name" value="Zinc finger, CCHC-type"/>
    <property type="match status" value="1"/>
</dbReference>
<dbReference type="InterPro" id="IPR001878">
    <property type="entry name" value="Znf_CCHC"/>
</dbReference>
<keyword evidence="6" id="KW-1185">Reference proteome</keyword>
<dbReference type="GO" id="GO:0008270">
    <property type="term" value="F:zinc ion binding"/>
    <property type="evidence" value="ECO:0007669"/>
    <property type="project" value="UniProtKB-KW"/>
</dbReference>
<evidence type="ECO:0000313" key="6">
    <source>
        <dbReference type="Proteomes" id="UP000183567"/>
    </source>
</evidence>
<dbReference type="Proteomes" id="UP000183567">
    <property type="component" value="Unassembled WGS sequence"/>
</dbReference>
<organism evidence="5 6">
    <name type="scientific">Rhizopogon vesiculosus</name>
    <dbReference type="NCBI Taxonomy" id="180088"/>
    <lineage>
        <taxon>Eukaryota</taxon>
        <taxon>Fungi</taxon>
        <taxon>Dikarya</taxon>
        <taxon>Basidiomycota</taxon>
        <taxon>Agaricomycotina</taxon>
        <taxon>Agaricomycetes</taxon>
        <taxon>Agaricomycetidae</taxon>
        <taxon>Boletales</taxon>
        <taxon>Suillineae</taxon>
        <taxon>Rhizopogonaceae</taxon>
        <taxon>Rhizopogon</taxon>
    </lineage>
</organism>
<feature type="compositionally biased region" description="Polar residues" evidence="3">
    <location>
        <begin position="188"/>
        <end position="209"/>
    </location>
</feature>
<feature type="compositionally biased region" description="Pro residues" evidence="3">
    <location>
        <begin position="172"/>
        <end position="182"/>
    </location>
</feature>
<dbReference type="STRING" id="180088.A0A1J8QL98"/>
<gene>
    <name evidence="5" type="ORF">AZE42_13669</name>
</gene>
<dbReference type="PROSITE" id="PS50158">
    <property type="entry name" value="ZF_CCHC"/>
    <property type="match status" value="1"/>
</dbReference>
<protein>
    <recommendedName>
        <fullName evidence="4">CCHC-type domain-containing protein</fullName>
    </recommendedName>
</protein>
<evidence type="ECO:0000256" key="1">
    <source>
        <dbReference type="ARBA" id="ARBA00022664"/>
    </source>
</evidence>
<dbReference type="OrthoDB" id="4230923at2759"/>
<feature type="non-terminal residue" evidence="5">
    <location>
        <position position="293"/>
    </location>
</feature>
<dbReference type="EMBL" id="LVVM01003754">
    <property type="protein sequence ID" value="OJA14337.1"/>
    <property type="molecule type" value="Genomic_DNA"/>
</dbReference>
<keyword evidence="2" id="KW-0863">Zinc-finger</keyword>
<dbReference type="GO" id="GO:0006397">
    <property type="term" value="P:mRNA processing"/>
    <property type="evidence" value="ECO:0007669"/>
    <property type="project" value="UniProtKB-KW"/>
</dbReference>
<dbReference type="AlphaFoldDB" id="A0A1J8QL98"/>
<evidence type="ECO:0000313" key="5">
    <source>
        <dbReference type="EMBL" id="OJA14337.1"/>
    </source>
</evidence>
<reference evidence="5 6" key="1">
    <citation type="submission" date="2016-03" db="EMBL/GenBank/DDBJ databases">
        <title>Comparative genomics of the ectomycorrhizal sister species Rhizopogon vinicolor and Rhizopogon vesiculosus (Basidiomycota: Boletales) reveals a divergence of the mating type B locus.</title>
        <authorList>
            <person name="Mujic A.B."/>
            <person name="Kuo A."/>
            <person name="Tritt A."/>
            <person name="Lipzen A."/>
            <person name="Chen C."/>
            <person name="Johnson J."/>
            <person name="Sharma A."/>
            <person name="Barry K."/>
            <person name="Grigoriev I.V."/>
            <person name="Spatafora J.W."/>
        </authorList>
    </citation>
    <scope>NUCLEOTIDE SEQUENCE [LARGE SCALE GENOMIC DNA]</scope>
    <source>
        <strain evidence="5 6">AM-OR11-056</strain>
    </source>
</reference>
<evidence type="ECO:0000259" key="4">
    <source>
        <dbReference type="PROSITE" id="PS50158"/>
    </source>
</evidence>
<keyword evidence="2" id="KW-0862">Zinc</keyword>
<evidence type="ECO:0000256" key="3">
    <source>
        <dbReference type="SAM" id="MobiDB-lite"/>
    </source>
</evidence>
<keyword evidence="1" id="KW-0507">mRNA processing</keyword>
<comment type="caution">
    <text evidence="5">The sequence shown here is derived from an EMBL/GenBank/DDBJ whole genome shotgun (WGS) entry which is preliminary data.</text>
</comment>
<evidence type="ECO:0000256" key="2">
    <source>
        <dbReference type="PROSITE-ProRule" id="PRU00047"/>
    </source>
</evidence>
<keyword evidence="2" id="KW-0479">Metal-binding</keyword>
<proteinExistence type="predicted"/>
<feature type="compositionally biased region" description="Pro residues" evidence="3">
    <location>
        <begin position="210"/>
        <end position="239"/>
    </location>
</feature>
<sequence length="293" mass="32253">MKIEQAGFLQSLEHENSLPEHSLTALRWIKPPLCCTKDQQKAFAILHIADAQTANDILKEGICIDKQRIAVRKDKREPIHCARCQRFGHIARNCSAARDACGTCGNQHRTADCTASYRSEYCLNCKSQHHMSWSRECPEFKRQCTLLDDKFPENRMPYFPTEEAWTQVTQLPKPPPSPPSHPNQPSQHRQTPPARSTAPTKQSKITFPSQPRPYHQPRPLPPHLPSMPPNPPPLPPPTLSSPSTSAMSTSPPSSPMAPLPPTPLSPSASPPAVTQPSSSSSSTTSTSSPPPPP</sequence>
<feature type="compositionally biased region" description="Low complexity" evidence="3">
    <location>
        <begin position="265"/>
        <end position="287"/>
    </location>
</feature>
<feature type="compositionally biased region" description="Pro residues" evidence="3">
    <location>
        <begin position="252"/>
        <end position="264"/>
    </location>
</feature>
<feature type="region of interest" description="Disordered" evidence="3">
    <location>
        <begin position="167"/>
        <end position="293"/>
    </location>
</feature>